<name>A0A1I1DAG3_9BACT</name>
<dbReference type="SUPFAM" id="SSF55785">
    <property type="entry name" value="PYP-like sensor domain (PAS domain)"/>
    <property type="match status" value="3"/>
</dbReference>
<evidence type="ECO:0000256" key="3">
    <source>
        <dbReference type="ARBA" id="ARBA00012438"/>
    </source>
</evidence>
<dbReference type="STRING" id="927664.SAMN05421780_10177"/>
<dbReference type="GO" id="GO:0000155">
    <property type="term" value="F:phosphorelay sensor kinase activity"/>
    <property type="evidence" value="ECO:0007669"/>
    <property type="project" value="InterPro"/>
</dbReference>
<feature type="domain" description="Histidine kinase" evidence="11">
    <location>
        <begin position="661"/>
        <end position="882"/>
    </location>
</feature>
<dbReference type="PROSITE" id="PS50109">
    <property type="entry name" value="HIS_KIN"/>
    <property type="match status" value="1"/>
</dbReference>
<dbReference type="SMART" id="SM00448">
    <property type="entry name" value="REC"/>
    <property type="match status" value="1"/>
</dbReference>
<dbReference type="InterPro" id="IPR005467">
    <property type="entry name" value="His_kinase_dom"/>
</dbReference>
<dbReference type="SMART" id="SM00387">
    <property type="entry name" value="HATPase_c"/>
    <property type="match status" value="1"/>
</dbReference>
<feature type="modified residue" description="Phosphohistidine" evidence="8">
    <location>
        <position position="1083"/>
    </location>
</feature>
<dbReference type="InterPro" id="IPR001789">
    <property type="entry name" value="Sig_transdc_resp-reg_receiver"/>
</dbReference>
<dbReference type="SUPFAM" id="SSF52172">
    <property type="entry name" value="CheY-like"/>
    <property type="match status" value="1"/>
</dbReference>
<proteinExistence type="predicted"/>
<dbReference type="EMBL" id="FOLE01000001">
    <property type="protein sequence ID" value="SFB71804.1"/>
    <property type="molecule type" value="Genomic_DNA"/>
</dbReference>
<evidence type="ECO:0000256" key="9">
    <source>
        <dbReference type="PROSITE-ProRule" id="PRU00169"/>
    </source>
</evidence>
<dbReference type="PROSITE" id="PS50894">
    <property type="entry name" value="HPT"/>
    <property type="match status" value="1"/>
</dbReference>
<dbReference type="Proteomes" id="UP000199514">
    <property type="component" value="Unassembled WGS sequence"/>
</dbReference>
<keyword evidence="5 10" id="KW-0812">Transmembrane</keyword>
<protein>
    <recommendedName>
        <fullName evidence="3">histidine kinase</fullName>
        <ecNumber evidence="3">2.7.13.3</ecNumber>
    </recommendedName>
</protein>
<dbReference type="InterPro" id="IPR036097">
    <property type="entry name" value="HisK_dim/P_sf"/>
</dbReference>
<dbReference type="SUPFAM" id="SSF47226">
    <property type="entry name" value="Histidine-containing phosphotransfer domain, HPT domain"/>
    <property type="match status" value="1"/>
</dbReference>
<dbReference type="SUPFAM" id="SSF55874">
    <property type="entry name" value="ATPase domain of HSP90 chaperone/DNA topoisomerase II/histidine kinase"/>
    <property type="match status" value="1"/>
</dbReference>
<evidence type="ECO:0000259" key="12">
    <source>
        <dbReference type="PROSITE" id="PS50110"/>
    </source>
</evidence>
<dbReference type="Gene3D" id="3.40.50.2300">
    <property type="match status" value="1"/>
</dbReference>
<dbReference type="EC" id="2.7.13.3" evidence="3"/>
<evidence type="ECO:0000256" key="5">
    <source>
        <dbReference type="ARBA" id="ARBA00022692"/>
    </source>
</evidence>
<dbReference type="GO" id="GO:0005524">
    <property type="term" value="F:ATP binding"/>
    <property type="evidence" value="ECO:0007669"/>
    <property type="project" value="UniProtKB-KW"/>
</dbReference>
<dbReference type="Gene3D" id="1.20.120.160">
    <property type="entry name" value="HPT domain"/>
    <property type="match status" value="1"/>
</dbReference>
<dbReference type="InterPro" id="IPR000700">
    <property type="entry name" value="PAS-assoc_C"/>
</dbReference>
<evidence type="ECO:0000259" key="15">
    <source>
        <dbReference type="PROSITE" id="PS50894"/>
    </source>
</evidence>
<dbReference type="PRINTS" id="PR00344">
    <property type="entry name" value="BCTRLSENSOR"/>
</dbReference>
<feature type="domain" description="PAS" evidence="13">
    <location>
        <begin position="382"/>
        <end position="426"/>
    </location>
</feature>
<feature type="transmembrane region" description="Helical" evidence="10">
    <location>
        <begin position="177"/>
        <end position="196"/>
    </location>
</feature>
<comment type="subcellular location">
    <subcellularLocation>
        <location evidence="2">Membrane</location>
        <topology evidence="2">Multi-pass membrane protein</topology>
    </subcellularLocation>
</comment>
<feature type="domain" description="Response regulatory" evidence="12">
    <location>
        <begin position="905"/>
        <end position="1023"/>
    </location>
</feature>
<dbReference type="Gene3D" id="1.10.287.130">
    <property type="match status" value="1"/>
</dbReference>
<dbReference type="InterPro" id="IPR011006">
    <property type="entry name" value="CheY-like_superfamily"/>
</dbReference>
<evidence type="ECO:0000313" key="16">
    <source>
        <dbReference type="EMBL" id="SFB71804.1"/>
    </source>
</evidence>
<evidence type="ECO:0000256" key="2">
    <source>
        <dbReference type="ARBA" id="ARBA00004141"/>
    </source>
</evidence>
<feature type="domain" description="PAC" evidence="14">
    <location>
        <begin position="587"/>
        <end position="643"/>
    </location>
</feature>
<dbReference type="Gene3D" id="3.30.565.10">
    <property type="entry name" value="Histidine kinase-like ATPase, C-terminal domain"/>
    <property type="match status" value="1"/>
</dbReference>
<evidence type="ECO:0000259" key="14">
    <source>
        <dbReference type="PROSITE" id="PS50113"/>
    </source>
</evidence>
<dbReference type="InterPro" id="IPR003661">
    <property type="entry name" value="HisK_dim/P_dom"/>
</dbReference>
<dbReference type="PROSITE" id="PS50112">
    <property type="entry name" value="PAS"/>
    <property type="match status" value="3"/>
</dbReference>
<dbReference type="InterPro" id="IPR004358">
    <property type="entry name" value="Sig_transdc_His_kin-like_C"/>
</dbReference>
<dbReference type="SMART" id="SM00388">
    <property type="entry name" value="HisKA"/>
    <property type="match status" value="1"/>
</dbReference>
<dbReference type="InterPro" id="IPR001610">
    <property type="entry name" value="PAC"/>
</dbReference>
<accession>A0A1I1DAG3</accession>
<dbReference type="Pfam" id="PF00072">
    <property type="entry name" value="Response_reg"/>
    <property type="match status" value="1"/>
</dbReference>
<feature type="transmembrane region" description="Helical" evidence="10">
    <location>
        <begin position="16"/>
        <end position="35"/>
    </location>
</feature>
<dbReference type="InterPro" id="IPR029095">
    <property type="entry name" value="NarX-like_N"/>
</dbReference>
<dbReference type="RefSeq" id="WP_091505626.1">
    <property type="nucleotide sequence ID" value="NZ_FOLE01000001.1"/>
</dbReference>
<organism evidence="16 17">
    <name type="scientific">Flexibacter flexilis DSM 6793</name>
    <dbReference type="NCBI Taxonomy" id="927664"/>
    <lineage>
        <taxon>Bacteria</taxon>
        <taxon>Pseudomonadati</taxon>
        <taxon>Bacteroidota</taxon>
        <taxon>Cytophagia</taxon>
        <taxon>Cytophagales</taxon>
        <taxon>Flexibacteraceae</taxon>
        <taxon>Flexibacter</taxon>
    </lineage>
</organism>
<gene>
    <name evidence="16" type="ORF">SAMN05421780_10177</name>
</gene>
<evidence type="ECO:0000259" key="11">
    <source>
        <dbReference type="PROSITE" id="PS50109"/>
    </source>
</evidence>
<evidence type="ECO:0000256" key="6">
    <source>
        <dbReference type="ARBA" id="ARBA00022989"/>
    </source>
</evidence>
<keyword evidence="4 9" id="KW-0597">Phosphoprotein</keyword>
<dbReference type="PANTHER" id="PTHR45339:SF3">
    <property type="entry name" value="HISTIDINE KINASE"/>
    <property type="match status" value="1"/>
</dbReference>
<dbReference type="InterPro" id="IPR013655">
    <property type="entry name" value="PAS_fold_3"/>
</dbReference>
<reference evidence="16 17" key="1">
    <citation type="submission" date="2016-10" db="EMBL/GenBank/DDBJ databases">
        <authorList>
            <person name="de Groot N.N."/>
        </authorList>
    </citation>
    <scope>NUCLEOTIDE SEQUENCE [LARGE SCALE GENOMIC DNA]</scope>
    <source>
        <strain evidence="16 17">DSM 6793</strain>
    </source>
</reference>
<dbReference type="Pfam" id="PF13675">
    <property type="entry name" value="PilJ"/>
    <property type="match status" value="1"/>
</dbReference>
<feature type="domain" description="PAC" evidence="14">
    <location>
        <begin position="461"/>
        <end position="514"/>
    </location>
</feature>
<dbReference type="AlphaFoldDB" id="A0A1I1DAG3"/>
<dbReference type="Pfam" id="PF02518">
    <property type="entry name" value="HATPase_c"/>
    <property type="match status" value="1"/>
</dbReference>
<dbReference type="GO" id="GO:0005886">
    <property type="term" value="C:plasma membrane"/>
    <property type="evidence" value="ECO:0007669"/>
    <property type="project" value="UniProtKB-SubCell"/>
</dbReference>
<dbReference type="PANTHER" id="PTHR45339">
    <property type="entry name" value="HYBRID SIGNAL TRANSDUCTION HISTIDINE KINASE J"/>
    <property type="match status" value="1"/>
</dbReference>
<dbReference type="CDD" id="cd00130">
    <property type="entry name" value="PAS"/>
    <property type="match status" value="3"/>
</dbReference>
<dbReference type="FunFam" id="3.30.565.10:FF:000010">
    <property type="entry name" value="Sensor histidine kinase RcsC"/>
    <property type="match status" value="1"/>
</dbReference>
<dbReference type="InterPro" id="IPR008207">
    <property type="entry name" value="Sig_transdc_His_kin_Hpt_dom"/>
</dbReference>
<dbReference type="SMART" id="SM00091">
    <property type="entry name" value="PAS"/>
    <property type="match status" value="3"/>
</dbReference>
<evidence type="ECO:0000259" key="13">
    <source>
        <dbReference type="PROSITE" id="PS50112"/>
    </source>
</evidence>
<dbReference type="NCBIfam" id="TIGR00229">
    <property type="entry name" value="sensory_box"/>
    <property type="match status" value="3"/>
</dbReference>
<feature type="domain" description="PAS" evidence="13">
    <location>
        <begin position="240"/>
        <end position="312"/>
    </location>
</feature>
<dbReference type="InterPro" id="IPR003594">
    <property type="entry name" value="HATPase_dom"/>
</dbReference>
<feature type="domain" description="PAS" evidence="13">
    <location>
        <begin position="515"/>
        <end position="587"/>
    </location>
</feature>
<dbReference type="PROSITE" id="PS50113">
    <property type="entry name" value="PAC"/>
    <property type="match status" value="3"/>
</dbReference>
<evidence type="ECO:0000256" key="7">
    <source>
        <dbReference type="ARBA" id="ARBA00023136"/>
    </source>
</evidence>
<dbReference type="CDD" id="cd16922">
    <property type="entry name" value="HATPase_EvgS-ArcB-TorS-like"/>
    <property type="match status" value="1"/>
</dbReference>
<evidence type="ECO:0000313" key="17">
    <source>
        <dbReference type="Proteomes" id="UP000199514"/>
    </source>
</evidence>
<dbReference type="CDD" id="cd00082">
    <property type="entry name" value="HisKA"/>
    <property type="match status" value="1"/>
</dbReference>
<dbReference type="PROSITE" id="PS50110">
    <property type="entry name" value="RESPONSE_REGULATORY"/>
    <property type="match status" value="1"/>
</dbReference>
<feature type="modified residue" description="4-aspartylphosphate" evidence="9">
    <location>
        <position position="954"/>
    </location>
</feature>
<evidence type="ECO:0000256" key="10">
    <source>
        <dbReference type="SAM" id="Phobius"/>
    </source>
</evidence>
<dbReference type="InterPro" id="IPR036641">
    <property type="entry name" value="HPT_dom_sf"/>
</dbReference>
<sequence length="1139" mass="129490">MIEEQQYSPSSRITRAYILSFLLIAFFALCGWWLVEYLLSNTAHDSTVINIAGRQRMLSQSITKNIVLLSQNAENNFLITNELATNTKQFRKAHQLLTQDMPHSSAEIRDLFRQLESNYQVISKCAEQSIQNPKQAGQVLQKISQAEKPFLRTMDLITNQFERDNKIKLEKLERIELLLLVITLVTIAFEVGYVFYPLTKKLDIYWREIILSNHKLNSINTELEEMTNAQKEMEVYIENTLLQLQAVLDSATETLIISTNLRGEIIFFNKGAEKILGYEAEEIIRKQTPLFFHDTKEVAIYRRELETEFDKTLTALDTLTFKAKQGVPESRTWTYKAKGGRNVLVRANITCIYNAQGRLTGFLWSGSDITDDHKTNIALEAQQKLISAITETMPDILYVFDIQTKSAIYINQEVKNILGYEPKDILEMGSAMTETIIYSQDLYLMLKHYRLLGKNRHINTRGFNVRAVHKKGDVIWLHLRSAVFSKDVNGNVTQIICIAQDISEMQWAAERLAEREQQYRLALSAANDGIWDYNLKTRELYFSPRWKEMLGYTESEFPNTYEACFAALLPEDAEFAIQTLTDFLKGNSPDFKIITRFRHKDGSVLHILARAIAIRDESGRTIRAIGANTDITEVKRTEEALIKAKEEALQLAKAKQMFLSTMSHEMRTPMNAVIGITHLLQQENPQPNQIENLKTLRFAAENLLVIINDILDFSKIEAGKITFDSSPFNIHELILGIKKSFDYQANAKGIELNYLIDPMIPPMLLGDSVRLGQVITNLVGNAIKFTQEGAVNMLLTCQNKTDDTINIEFAISDTGIGIAADQLDHIFDSFTQASSDTTRKFGGTGLGLAITRRLLQLQHSDILVTSELGAGSVFSFKLTFSVHHQKENEANTPNTEIEIPLEGLQILLVEDNEVNRMIAIKFLSRWGVQTDSAENGMIGVEKAQQKKYDIILMDLQMPEMDGIEATQHIRQDANCPNQQTPIIALSAASIDEIAEQVQSSAMNDYISKPFNPKDLRSKITLYAQIAMTKNVINTERLTEFSVGNPQFVKQLQKLYFDTFSEFEQKLSAVVAEKDAKQIRFMAHKIKPSVKMLQIEGFEELEEALANAIEQNPDSELVEQKHKELCTLCQKVVQELKESL</sequence>
<evidence type="ECO:0000256" key="1">
    <source>
        <dbReference type="ARBA" id="ARBA00000085"/>
    </source>
</evidence>
<dbReference type="Pfam" id="PF13426">
    <property type="entry name" value="PAS_9"/>
    <property type="match status" value="1"/>
</dbReference>
<evidence type="ECO:0000256" key="8">
    <source>
        <dbReference type="PROSITE-ProRule" id="PRU00110"/>
    </source>
</evidence>
<keyword evidence="7 10" id="KW-0472">Membrane</keyword>
<dbReference type="SUPFAM" id="SSF47384">
    <property type="entry name" value="Homodimeric domain of signal transducing histidine kinase"/>
    <property type="match status" value="1"/>
</dbReference>
<keyword evidence="17" id="KW-1185">Reference proteome</keyword>
<keyword evidence="6 10" id="KW-1133">Transmembrane helix</keyword>
<dbReference type="Pfam" id="PF00512">
    <property type="entry name" value="HisKA"/>
    <property type="match status" value="1"/>
</dbReference>
<comment type="catalytic activity">
    <reaction evidence="1">
        <text>ATP + protein L-histidine = ADP + protein N-phospho-L-histidine.</text>
        <dbReference type="EC" id="2.7.13.3"/>
    </reaction>
</comment>
<dbReference type="CDD" id="cd17546">
    <property type="entry name" value="REC_hyHK_CKI1_RcsC-like"/>
    <property type="match status" value="1"/>
</dbReference>
<feature type="domain" description="PAC" evidence="14">
    <location>
        <begin position="329"/>
        <end position="381"/>
    </location>
</feature>
<feature type="domain" description="HPt" evidence="15">
    <location>
        <begin position="1044"/>
        <end position="1139"/>
    </location>
</feature>
<dbReference type="InterPro" id="IPR036890">
    <property type="entry name" value="HATPase_C_sf"/>
</dbReference>
<dbReference type="InterPro" id="IPR000014">
    <property type="entry name" value="PAS"/>
</dbReference>
<dbReference type="Gene3D" id="3.30.450.20">
    <property type="entry name" value="PAS domain"/>
    <property type="match status" value="3"/>
</dbReference>
<evidence type="ECO:0000256" key="4">
    <source>
        <dbReference type="ARBA" id="ARBA00022553"/>
    </source>
</evidence>
<dbReference type="SMART" id="SM00086">
    <property type="entry name" value="PAC"/>
    <property type="match status" value="3"/>
</dbReference>
<dbReference type="InterPro" id="IPR035965">
    <property type="entry name" value="PAS-like_dom_sf"/>
</dbReference>
<dbReference type="Pfam" id="PF08447">
    <property type="entry name" value="PAS_3"/>
    <property type="match status" value="2"/>
</dbReference>
<dbReference type="OrthoDB" id="9781208at2"/>